<dbReference type="SUPFAM" id="SSF48452">
    <property type="entry name" value="TPR-like"/>
    <property type="match status" value="1"/>
</dbReference>
<gene>
    <name evidence="5" type="ORF">ACFOSV_08030</name>
</gene>
<evidence type="ECO:0000256" key="2">
    <source>
        <dbReference type="ARBA" id="ARBA00022803"/>
    </source>
</evidence>
<dbReference type="Pfam" id="PF13181">
    <property type="entry name" value="TPR_8"/>
    <property type="match status" value="1"/>
</dbReference>
<feature type="repeat" description="TPR" evidence="3">
    <location>
        <begin position="152"/>
        <end position="185"/>
    </location>
</feature>
<dbReference type="EMBL" id="JBHRZS010000006">
    <property type="protein sequence ID" value="MFC3880120.1"/>
    <property type="molecule type" value="Genomic_DNA"/>
</dbReference>
<proteinExistence type="predicted"/>
<name>A0ABV8AR75_9BACT</name>
<evidence type="ECO:0000256" key="1">
    <source>
        <dbReference type="ARBA" id="ARBA00022737"/>
    </source>
</evidence>
<dbReference type="Pfam" id="PF07719">
    <property type="entry name" value="TPR_2"/>
    <property type="match status" value="1"/>
</dbReference>
<dbReference type="PANTHER" id="PTHR44858:SF1">
    <property type="entry name" value="UDP-N-ACETYLGLUCOSAMINE--PEPTIDE N-ACETYLGLUCOSAMINYLTRANSFERASE SPINDLY-RELATED"/>
    <property type="match status" value="1"/>
</dbReference>
<feature type="repeat" description="TPR" evidence="3">
    <location>
        <begin position="92"/>
        <end position="125"/>
    </location>
</feature>
<keyword evidence="2 3" id="KW-0802">TPR repeat</keyword>
<keyword evidence="4" id="KW-0732">Signal</keyword>
<dbReference type="Proteomes" id="UP001595805">
    <property type="component" value="Unassembled WGS sequence"/>
</dbReference>
<accession>A0ABV8AR75</accession>
<dbReference type="Gene3D" id="1.25.40.10">
    <property type="entry name" value="Tetratricopeptide repeat domain"/>
    <property type="match status" value="3"/>
</dbReference>
<sequence>MRQISLLLITLVLSSTITQAQESRMNDLEKGMSAFNQEKWEDALEYFNLWIADHTGDAKAYVLRGQTQEQLGDDLKANTDFSIAINLEPAYAEAYFARGRSRYLLEQYENAMQDFLSYLELPKGETNQIIFRKSPGNSGYSEIFTAQTENPAQAYYHLGLCSMGLEEFESAVLYFDMAIESQPSDPNYFSEKGRALGRIGENDLAILAFDQALALDENNLSAKQGLNQVKNGGSEELLEDLNRTIEENYANSQTFKQRGFYKLNHEDPEGALTDFNSALDLDDSDPETYYYRGRAHSILENFEDAERDFTKSISIDPQNLDYFLSRGQARYRSKKLKEALADFTIVVSLDPDSATGYFHKGITYHRLGNIDQACKELIKADELGMIQAVEVLEKICK</sequence>
<dbReference type="InterPro" id="IPR011990">
    <property type="entry name" value="TPR-like_helical_dom_sf"/>
</dbReference>
<dbReference type="RefSeq" id="WP_377905189.1">
    <property type="nucleotide sequence ID" value="NZ_JBHRZS010000006.1"/>
</dbReference>
<feature type="repeat" description="TPR" evidence="3">
    <location>
        <begin position="186"/>
        <end position="219"/>
    </location>
</feature>
<organism evidence="5 6">
    <name type="scientific">Algoriphagus namhaensis</name>
    <dbReference type="NCBI Taxonomy" id="915353"/>
    <lineage>
        <taxon>Bacteria</taxon>
        <taxon>Pseudomonadati</taxon>
        <taxon>Bacteroidota</taxon>
        <taxon>Cytophagia</taxon>
        <taxon>Cytophagales</taxon>
        <taxon>Cyclobacteriaceae</taxon>
        <taxon>Algoriphagus</taxon>
    </lineage>
</organism>
<dbReference type="Pfam" id="PF13432">
    <property type="entry name" value="TPR_16"/>
    <property type="match status" value="1"/>
</dbReference>
<dbReference type="SMART" id="SM00028">
    <property type="entry name" value="TPR"/>
    <property type="match status" value="7"/>
</dbReference>
<feature type="repeat" description="TPR" evidence="3">
    <location>
        <begin position="320"/>
        <end position="353"/>
    </location>
</feature>
<dbReference type="InterPro" id="IPR050498">
    <property type="entry name" value="Ycf3"/>
</dbReference>
<comment type="caution">
    <text evidence="5">The sequence shown here is derived from an EMBL/GenBank/DDBJ whole genome shotgun (WGS) entry which is preliminary data.</text>
</comment>
<dbReference type="PANTHER" id="PTHR44858">
    <property type="entry name" value="TETRATRICOPEPTIDE REPEAT PROTEIN 6"/>
    <property type="match status" value="1"/>
</dbReference>
<keyword evidence="6" id="KW-1185">Reference proteome</keyword>
<feature type="chain" id="PRO_5045848922" evidence="4">
    <location>
        <begin position="21"/>
        <end position="397"/>
    </location>
</feature>
<keyword evidence="1" id="KW-0677">Repeat</keyword>
<evidence type="ECO:0000313" key="5">
    <source>
        <dbReference type="EMBL" id="MFC3880120.1"/>
    </source>
</evidence>
<dbReference type="InterPro" id="IPR013105">
    <property type="entry name" value="TPR_2"/>
</dbReference>
<protein>
    <submittedName>
        <fullName evidence="5">Tetratricopeptide repeat protein</fullName>
    </submittedName>
</protein>
<feature type="repeat" description="TPR" evidence="3">
    <location>
        <begin position="58"/>
        <end position="91"/>
    </location>
</feature>
<reference evidence="6" key="1">
    <citation type="journal article" date="2019" name="Int. J. Syst. Evol. Microbiol.">
        <title>The Global Catalogue of Microorganisms (GCM) 10K type strain sequencing project: providing services to taxonomists for standard genome sequencing and annotation.</title>
        <authorList>
            <consortium name="The Broad Institute Genomics Platform"/>
            <consortium name="The Broad Institute Genome Sequencing Center for Infectious Disease"/>
            <person name="Wu L."/>
            <person name="Ma J."/>
        </authorList>
    </citation>
    <scope>NUCLEOTIDE SEQUENCE [LARGE SCALE GENOMIC DNA]</scope>
    <source>
        <strain evidence="6">CCUG 60523</strain>
    </source>
</reference>
<feature type="repeat" description="TPR" evidence="3">
    <location>
        <begin position="286"/>
        <end position="319"/>
    </location>
</feature>
<evidence type="ECO:0000256" key="4">
    <source>
        <dbReference type="SAM" id="SignalP"/>
    </source>
</evidence>
<evidence type="ECO:0000256" key="3">
    <source>
        <dbReference type="PROSITE-ProRule" id="PRU00339"/>
    </source>
</evidence>
<dbReference type="PROSITE" id="PS50005">
    <property type="entry name" value="TPR"/>
    <property type="match status" value="6"/>
</dbReference>
<dbReference type="InterPro" id="IPR019734">
    <property type="entry name" value="TPR_rpt"/>
</dbReference>
<evidence type="ECO:0000313" key="6">
    <source>
        <dbReference type="Proteomes" id="UP001595805"/>
    </source>
</evidence>
<feature type="signal peptide" evidence="4">
    <location>
        <begin position="1"/>
        <end position="20"/>
    </location>
</feature>